<dbReference type="Proteomes" id="UP000247702">
    <property type="component" value="Unassembled WGS sequence"/>
</dbReference>
<evidence type="ECO:0000256" key="12">
    <source>
        <dbReference type="ARBA" id="ARBA00022927"/>
    </source>
</evidence>
<dbReference type="GO" id="GO:0046872">
    <property type="term" value="F:metal ion binding"/>
    <property type="evidence" value="ECO:0007669"/>
    <property type="project" value="UniProtKB-KW"/>
</dbReference>
<dbReference type="Pfam" id="PF01079">
    <property type="entry name" value="Hint"/>
    <property type="match status" value="1"/>
</dbReference>
<evidence type="ECO:0000256" key="7">
    <source>
        <dbReference type="ARBA" id="ARBA00022723"/>
    </source>
</evidence>
<comment type="cofactor">
    <cofactor evidence="1">
        <name>Mg(2+)</name>
        <dbReference type="ChEBI" id="CHEBI:18420"/>
    </cofactor>
</comment>
<dbReference type="SUPFAM" id="SSF51294">
    <property type="entry name" value="Hedgehog/intein (Hint) domain"/>
    <property type="match status" value="1"/>
</dbReference>
<evidence type="ECO:0000256" key="15">
    <source>
        <dbReference type="ARBA" id="ARBA00023136"/>
    </source>
</evidence>
<keyword evidence="13 18" id="KW-1133">Transmembrane helix</keyword>
<evidence type="ECO:0000256" key="6">
    <source>
        <dbReference type="ARBA" id="ARBA00022692"/>
    </source>
</evidence>
<evidence type="ECO:0000256" key="1">
    <source>
        <dbReference type="ARBA" id="ARBA00001946"/>
    </source>
</evidence>
<evidence type="ECO:0000256" key="3">
    <source>
        <dbReference type="ARBA" id="ARBA00022448"/>
    </source>
</evidence>
<evidence type="ECO:0000256" key="5">
    <source>
        <dbReference type="ARBA" id="ARBA00022640"/>
    </source>
</evidence>
<dbReference type="GO" id="GO:0016540">
    <property type="term" value="P:protein autoprocessing"/>
    <property type="evidence" value="ECO:0007669"/>
    <property type="project" value="InterPro"/>
</dbReference>
<keyword evidence="3" id="KW-0813">Transport</keyword>
<dbReference type="InterPro" id="IPR006703">
    <property type="entry name" value="G_AIG1"/>
</dbReference>
<feature type="region of interest" description="Disordered" evidence="17">
    <location>
        <begin position="230"/>
        <end position="353"/>
    </location>
</feature>
<keyword evidence="7" id="KW-0479">Metal-binding</keyword>
<comment type="caution">
    <text evidence="20">The sequence shown here is derived from an EMBL/GenBank/DDBJ whole genome shotgun (WGS) entry which is preliminary data.</text>
</comment>
<evidence type="ECO:0000256" key="18">
    <source>
        <dbReference type="SAM" id="Phobius"/>
    </source>
</evidence>
<keyword evidence="15 18" id="KW-0472">Membrane</keyword>
<dbReference type="Pfam" id="PF04548">
    <property type="entry name" value="AIG1"/>
    <property type="match status" value="1"/>
</dbReference>
<sequence>MSQITNGEQSQGQINFTQGAQINVSYPVILLVGKTGAGKSTLGNLLLAQPHDDGPFYVSADMESVTQECGTATISIDGIMYNIIDTPGIFDTQLVTDKILEEIADTINKCTYGIKAILFVFEAKRFSAEQRNVLEGIRKFFGEGATNYIIAIFSHATKAQIRDRDIMRKAWNEPVCSFIEDIENRWGISPNSDYYHPDDPVHKARLGEIKAFISSMRGVYTSDQLKKSLKEQEEARRQKEEEEKRIKQEHEEKLKEIARKEAEEAHKRKVEQMEREQKAKREQEENLKRKQQQEAEERHRQMVEKLKQEERERQIREENLRKKQQQEAEERHRQMVEQMRREQEREEELRRQREREWEEKLKRQREEEELRRQREREEYLRRQREREEYLRRQREKEEELRKQREREEYLRRQEQKRLEELYNERRRMLEQLQREQERERRLQEERNRSYDDDDCFSLDTKVQLASGKFIEMAKIQIGDRVCSNVRNGELEFSEVYLISHLGHYDHFLKMTKIEFTKSDGQKGQIRTTPSHCIFREDMSILYAKDVVPGVTKILILNEINELVPAVVDNLTTEEDTGYISFYTRAGTVIANNVMCSCYDDCPQSQTLMDLAFVPIRLWTNVFPSNHRQEELHPYVKILEIAYRNWCNASNIINNCPTVILLIMIIVLFFIFV</sequence>
<keyword evidence="12" id="KW-0653">Protein transport</keyword>
<dbReference type="PANTHER" id="PTHR10903">
    <property type="entry name" value="GTPASE, IMAP FAMILY MEMBER-RELATED"/>
    <property type="match status" value="1"/>
</dbReference>
<keyword evidence="8" id="KW-0547">Nucleotide-binding</keyword>
<evidence type="ECO:0000256" key="11">
    <source>
        <dbReference type="ARBA" id="ARBA00022842"/>
    </source>
</evidence>
<dbReference type="GO" id="GO:0016787">
    <property type="term" value="F:hydrolase activity"/>
    <property type="evidence" value="ECO:0007669"/>
    <property type="project" value="UniProtKB-KW"/>
</dbReference>
<organism evidence="20 21">
    <name type="scientific">Rhizophagus clarus</name>
    <dbReference type="NCBI Taxonomy" id="94130"/>
    <lineage>
        <taxon>Eukaryota</taxon>
        <taxon>Fungi</taxon>
        <taxon>Fungi incertae sedis</taxon>
        <taxon>Mucoromycota</taxon>
        <taxon>Glomeromycotina</taxon>
        <taxon>Glomeromycetes</taxon>
        <taxon>Glomerales</taxon>
        <taxon>Glomeraceae</taxon>
        <taxon>Rhizophagus</taxon>
    </lineage>
</organism>
<evidence type="ECO:0000256" key="13">
    <source>
        <dbReference type="ARBA" id="ARBA00022989"/>
    </source>
</evidence>
<accession>A0A2Z6RK44</accession>
<name>A0A2Z6RK44_9GLOM</name>
<evidence type="ECO:0000313" key="20">
    <source>
        <dbReference type="EMBL" id="GBC02634.1"/>
    </source>
</evidence>
<proteinExistence type="predicted"/>
<dbReference type="InterPro" id="IPR001767">
    <property type="entry name" value="Hedgehog_Hint"/>
</dbReference>
<keyword evidence="5" id="KW-0934">Plastid</keyword>
<dbReference type="SUPFAM" id="SSF52540">
    <property type="entry name" value="P-loop containing nucleoside triphosphate hydrolases"/>
    <property type="match status" value="2"/>
</dbReference>
<keyword evidence="11" id="KW-0460">Magnesium</keyword>
<evidence type="ECO:0000256" key="16">
    <source>
        <dbReference type="ARBA" id="ARBA00024013"/>
    </source>
</evidence>
<evidence type="ECO:0000256" key="4">
    <source>
        <dbReference type="ARBA" id="ARBA00022528"/>
    </source>
</evidence>
<protein>
    <recommendedName>
        <fullName evidence="19">AIG1-type G domain-containing protein</fullName>
    </recommendedName>
</protein>
<dbReference type="GO" id="GO:0015031">
    <property type="term" value="P:protein transport"/>
    <property type="evidence" value="ECO:0007669"/>
    <property type="project" value="UniProtKB-KW"/>
</dbReference>
<dbReference type="InterPro" id="IPR036844">
    <property type="entry name" value="Hint_dom_sf"/>
</dbReference>
<evidence type="ECO:0000256" key="2">
    <source>
        <dbReference type="ARBA" id="ARBA00004167"/>
    </source>
</evidence>
<dbReference type="InterPro" id="IPR006141">
    <property type="entry name" value="Intein_N"/>
</dbReference>
<evidence type="ECO:0000256" key="8">
    <source>
        <dbReference type="ARBA" id="ARBA00022741"/>
    </source>
</evidence>
<evidence type="ECO:0000256" key="14">
    <source>
        <dbReference type="ARBA" id="ARBA00023134"/>
    </source>
</evidence>
<feature type="transmembrane region" description="Helical" evidence="18">
    <location>
        <begin position="651"/>
        <end position="671"/>
    </location>
</feature>
<evidence type="ECO:0000259" key="19">
    <source>
        <dbReference type="PROSITE" id="PS51720"/>
    </source>
</evidence>
<dbReference type="GO" id="GO:0016020">
    <property type="term" value="C:membrane"/>
    <property type="evidence" value="ECO:0007669"/>
    <property type="project" value="UniProtKB-SubCell"/>
</dbReference>
<dbReference type="AlphaFoldDB" id="A0A2Z6RK44"/>
<evidence type="ECO:0000313" key="21">
    <source>
        <dbReference type="Proteomes" id="UP000247702"/>
    </source>
</evidence>
<keyword evidence="4" id="KW-0150">Chloroplast</keyword>
<keyword evidence="6 18" id="KW-0812">Transmembrane</keyword>
<reference evidence="20 21" key="1">
    <citation type="submission" date="2017-11" db="EMBL/GenBank/DDBJ databases">
        <title>The genome of Rhizophagus clarus HR1 reveals common genetic basis of auxotrophy among arbuscular mycorrhizal fungi.</title>
        <authorList>
            <person name="Kobayashi Y."/>
        </authorList>
    </citation>
    <scope>NUCLEOTIDE SEQUENCE [LARGE SCALE GENOMIC DNA]</scope>
    <source>
        <strain evidence="20 21">HR1</strain>
    </source>
</reference>
<dbReference type="PROSITE" id="PS51720">
    <property type="entry name" value="G_AIG1"/>
    <property type="match status" value="1"/>
</dbReference>
<dbReference type="InterPro" id="IPR027417">
    <property type="entry name" value="P-loop_NTPase"/>
</dbReference>
<dbReference type="PANTHER" id="PTHR10903:SF135">
    <property type="entry name" value="TRANSLOCASE OF CHLOROPLAST 120, CHLOROPLASTIC-RELATED"/>
    <property type="match status" value="1"/>
</dbReference>
<dbReference type="InterPro" id="IPR045058">
    <property type="entry name" value="GIMA/IAN/Toc"/>
</dbReference>
<dbReference type="Gene3D" id="3.40.50.300">
    <property type="entry name" value="P-loop containing nucleotide triphosphate hydrolases"/>
    <property type="match status" value="1"/>
</dbReference>
<dbReference type="CDD" id="cd00081">
    <property type="entry name" value="Hint"/>
    <property type="match status" value="1"/>
</dbReference>
<evidence type="ECO:0000256" key="17">
    <source>
        <dbReference type="SAM" id="MobiDB-lite"/>
    </source>
</evidence>
<dbReference type="EMBL" id="BEXD01003840">
    <property type="protein sequence ID" value="GBC02634.1"/>
    <property type="molecule type" value="Genomic_DNA"/>
</dbReference>
<evidence type="ECO:0000256" key="9">
    <source>
        <dbReference type="ARBA" id="ARBA00022801"/>
    </source>
</evidence>
<feature type="domain" description="AIG1-type G" evidence="19">
    <location>
        <begin position="24"/>
        <end position="230"/>
    </location>
</feature>
<dbReference type="GO" id="GO:0016539">
    <property type="term" value="P:intein-mediated protein splicing"/>
    <property type="evidence" value="ECO:0007669"/>
    <property type="project" value="InterPro"/>
</dbReference>
<evidence type="ECO:0000256" key="10">
    <source>
        <dbReference type="ARBA" id="ARBA00022805"/>
    </source>
</evidence>
<gene>
    <name evidence="20" type="ORF">RclHR1_04720006</name>
</gene>
<dbReference type="GO" id="GO:0005525">
    <property type="term" value="F:GTP binding"/>
    <property type="evidence" value="ECO:0007669"/>
    <property type="project" value="UniProtKB-KW"/>
</dbReference>
<keyword evidence="21" id="KW-1185">Reference proteome</keyword>
<keyword evidence="10" id="KW-1002">Plastid outer membrane</keyword>
<comment type="subcellular location">
    <subcellularLocation>
        <location evidence="2">Membrane</location>
        <topology evidence="2">Single-pass membrane protein</topology>
    </subcellularLocation>
    <subcellularLocation>
        <location evidence="16">Plastid</location>
        <location evidence="16">Chloroplast outer membrane</location>
    </subcellularLocation>
</comment>
<keyword evidence="14" id="KW-0342">GTP-binding</keyword>
<dbReference type="PROSITE" id="PS50817">
    <property type="entry name" value="INTEIN_N_TER"/>
    <property type="match status" value="1"/>
</dbReference>
<dbReference type="Gene3D" id="2.170.16.10">
    <property type="entry name" value="Hedgehog/Intein (Hint) domain"/>
    <property type="match status" value="1"/>
</dbReference>
<keyword evidence="9" id="KW-0378">Hydrolase</keyword>
<dbReference type="STRING" id="94130.A0A2Z6RK44"/>